<name>A0AAV3ZL64_9GAST</name>
<gene>
    <name evidence="1" type="ORF">PoB_002185700</name>
</gene>
<reference evidence="1 2" key="1">
    <citation type="journal article" date="2021" name="Elife">
        <title>Chloroplast acquisition without the gene transfer in kleptoplastic sea slugs, Plakobranchus ocellatus.</title>
        <authorList>
            <person name="Maeda T."/>
            <person name="Takahashi S."/>
            <person name="Yoshida T."/>
            <person name="Shimamura S."/>
            <person name="Takaki Y."/>
            <person name="Nagai Y."/>
            <person name="Toyoda A."/>
            <person name="Suzuki Y."/>
            <person name="Arimoto A."/>
            <person name="Ishii H."/>
            <person name="Satoh N."/>
            <person name="Nishiyama T."/>
            <person name="Hasebe M."/>
            <person name="Maruyama T."/>
            <person name="Minagawa J."/>
            <person name="Obokata J."/>
            <person name="Shigenobu S."/>
        </authorList>
    </citation>
    <scope>NUCLEOTIDE SEQUENCE [LARGE SCALE GENOMIC DNA]</scope>
</reference>
<accession>A0AAV3ZL64</accession>
<dbReference type="Proteomes" id="UP000735302">
    <property type="component" value="Unassembled WGS sequence"/>
</dbReference>
<proteinExistence type="predicted"/>
<dbReference type="AlphaFoldDB" id="A0AAV3ZL64"/>
<sequence length="136" mass="14636">MTTFCSSFSKDSKDQLRLSWRQEAAFDKWVPEAGIVTVEASQGVAVNNVPARAGQGVVASTVAASAEQGLEMIDPFLRDLDEYLSSAVTITDEEQMDQGEESSLTQVTRSAEGASHVPLISAATSYAAVLPRIRRK</sequence>
<evidence type="ECO:0000313" key="2">
    <source>
        <dbReference type="Proteomes" id="UP000735302"/>
    </source>
</evidence>
<dbReference type="EMBL" id="BLXT01002491">
    <property type="protein sequence ID" value="GFN95351.1"/>
    <property type="molecule type" value="Genomic_DNA"/>
</dbReference>
<keyword evidence="2" id="KW-1185">Reference proteome</keyword>
<comment type="caution">
    <text evidence="1">The sequence shown here is derived from an EMBL/GenBank/DDBJ whole genome shotgun (WGS) entry which is preliminary data.</text>
</comment>
<protein>
    <submittedName>
        <fullName evidence="1">Uncharacterized protein</fullName>
    </submittedName>
</protein>
<evidence type="ECO:0000313" key="1">
    <source>
        <dbReference type="EMBL" id="GFN95351.1"/>
    </source>
</evidence>
<organism evidence="1 2">
    <name type="scientific">Plakobranchus ocellatus</name>
    <dbReference type="NCBI Taxonomy" id="259542"/>
    <lineage>
        <taxon>Eukaryota</taxon>
        <taxon>Metazoa</taxon>
        <taxon>Spiralia</taxon>
        <taxon>Lophotrochozoa</taxon>
        <taxon>Mollusca</taxon>
        <taxon>Gastropoda</taxon>
        <taxon>Heterobranchia</taxon>
        <taxon>Euthyneura</taxon>
        <taxon>Panpulmonata</taxon>
        <taxon>Sacoglossa</taxon>
        <taxon>Placobranchoidea</taxon>
        <taxon>Plakobranchidae</taxon>
        <taxon>Plakobranchus</taxon>
    </lineage>
</organism>